<feature type="domain" description="Endonuclease GajA/Old nuclease/RecF-like AAA" evidence="1">
    <location>
        <begin position="3"/>
        <end position="328"/>
    </location>
</feature>
<keyword evidence="3" id="KW-1185">Reference proteome</keyword>
<dbReference type="Gene3D" id="3.40.50.300">
    <property type="entry name" value="P-loop containing nucleotide triphosphate hydrolases"/>
    <property type="match status" value="1"/>
</dbReference>
<evidence type="ECO:0000259" key="1">
    <source>
        <dbReference type="Pfam" id="PF13175"/>
    </source>
</evidence>
<dbReference type="PANTHER" id="PTHR43581">
    <property type="entry name" value="ATP/GTP PHOSPHATASE"/>
    <property type="match status" value="1"/>
</dbReference>
<dbReference type="AlphaFoldDB" id="A0A1M6LHW1"/>
<sequence>MNEQLVVKNFGPIKDATVDFKKVTVFIGPTGGGKSTLAKLAAIFRSHSFLGEYAPARKNHFRQYSIDTFLTNKTQFQINSGSDTIDINESMNFATPTIVHKNANEISDKVIASNEFTDEQVKILSELILFSLAKKRGADKNNKLESTIDKHLKNKDKDFYYAMHVIDTLIEETKTYEPSYIPSERIFIPAIEYSWAGLMRDDISLPKNILNFANFFNANKSKINRLNIPFLNVEYIHENGNDFIKNHQSETLVRLYEAASGIQSVTPLLVVLEYLQQRTKSNQSFIIEELELNLFPIAQFELAKILISKCAQLNTANDLILTTHSPYVLTALNLMCYAYRIAQQDEATAKKVAKLIPRDCWIDPAQFAAYYVDLPGTKKKQQVRSIINKKTGLIEENELDTASLELGDIFNKLVRLRQPAKAPASAK</sequence>
<protein>
    <submittedName>
        <fullName evidence="2">Predicted ATPase</fullName>
    </submittedName>
</protein>
<dbReference type="STRING" id="1121955.SAMN02745146_3768"/>
<dbReference type="SUPFAM" id="SSF52540">
    <property type="entry name" value="P-loop containing nucleoside triphosphate hydrolases"/>
    <property type="match status" value="1"/>
</dbReference>
<proteinExistence type="predicted"/>
<dbReference type="InterPro" id="IPR027417">
    <property type="entry name" value="P-loop_NTPase"/>
</dbReference>
<reference evidence="2 3" key="1">
    <citation type="submission" date="2016-11" db="EMBL/GenBank/DDBJ databases">
        <authorList>
            <person name="Jaros S."/>
            <person name="Januszkiewicz K."/>
            <person name="Wedrychowicz H."/>
        </authorList>
    </citation>
    <scope>NUCLEOTIDE SEQUENCE [LARGE SCALE GENOMIC DNA]</scope>
    <source>
        <strain evidence="2 3">DSM 21074</strain>
    </source>
</reference>
<dbReference type="InterPro" id="IPR041685">
    <property type="entry name" value="AAA_GajA/Old/RecF-like"/>
</dbReference>
<name>A0A1M6LHW1_9BACT</name>
<dbReference type="InterPro" id="IPR051396">
    <property type="entry name" value="Bact_Antivir_Def_Nuclease"/>
</dbReference>
<dbReference type="OrthoDB" id="1098190at2"/>
<evidence type="ECO:0000313" key="3">
    <source>
        <dbReference type="Proteomes" id="UP000184418"/>
    </source>
</evidence>
<evidence type="ECO:0000313" key="2">
    <source>
        <dbReference type="EMBL" id="SHJ70796.1"/>
    </source>
</evidence>
<gene>
    <name evidence="2" type="ORF">SAMN02745146_3768</name>
</gene>
<dbReference type="RefSeq" id="WP_073112066.1">
    <property type="nucleotide sequence ID" value="NZ_FQYN01000009.1"/>
</dbReference>
<dbReference type="PANTHER" id="PTHR43581:SF4">
    <property type="entry name" value="ATP_GTP PHOSPHATASE"/>
    <property type="match status" value="1"/>
</dbReference>
<dbReference type="Pfam" id="PF13175">
    <property type="entry name" value="AAA_15"/>
    <property type="match status" value="1"/>
</dbReference>
<accession>A0A1M6LHW1</accession>
<dbReference type="EMBL" id="FQYN01000009">
    <property type="protein sequence ID" value="SHJ70796.1"/>
    <property type="molecule type" value="Genomic_DNA"/>
</dbReference>
<dbReference type="GO" id="GO:0005524">
    <property type="term" value="F:ATP binding"/>
    <property type="evidence" value="ECO:0007669"/>
    <property type="project" value="InterPro"/>
</dbReference>
<organism evidence="2 3">
    <name type="scientific">Hymenobacter daecheongensis DSM 21074</name>
    <dbReference type="NCBI Taxonomy" id="1121955"/>
    <lineage>
        <taxon>Bacteria</taxon>
        <taxon>Pseudomonadati</taxon>
        <taxon>Bacteroidota</taxon>
        <taxon>Cytophagia</taxon>
        <taxon>Cytophagales</taxon>
        <taxon>Hymenobacteraceae</taxon>
        <taxon>Hymenobacter</taxon>
    </lineage>
</organism>
<dbReference type="Proteomes" id="UP000184418">
    <property type="component" value="Unassembled WGS sequence"/>
</dbReference>
<dbReference type="GO" id="GO:0016887">
    <property type="term" value="F:ATP hydrolysis activity"/>
    <property type="evidence" value="ECO:0007669"/>
    <property type="project" value="InterPro"/>
</dbReference>